<proteinExistence type="predicted"/>
<protein>
    <recommendedName>
        <fullName evidence="4">Secreted protein</fullName>
    </recommendedName>
</protein>
<reference evidence="2 3" key="1">
    <citation type="submission" date="2023-10" db="EMBL/GenBank/DDBJ databases">
        <title>Surface-active antibiotics is a multifunctional adaptation for post-fire microbes.</title>
        <authorList>
            <person name="Liu M.D."/>
            <person name="Du Y."/>
            <person name="Koupaei S.K."/>
            <person name="Kim N.R."/>
            <person name="Zhang W."/>
            <person name="Traxler M.F."/>
        </authorList>
    </citation>
    <scope>NUCLEOTIDE SEQUENCE [LARGE SCALE GENOMIC DNA]</scope>
    <source>
        <strain evidence="2 3">F3</strain>
    </source>
</reference>
<feature type="region of interest" description="Disordered" evidence="1">
    <location>
        <begin position="51"/>
        <end position="80"/>
    </location>
</feature>
<sequence>MVHIAALGMAVMVAASHCHIMRVMVRERLISVFMVRRRDFIPEMRRPAFHGDGRERLNRKAQYQQHDDEEFAPIGHGPEV</sequence>
<evidence type="ECO:0000256" key="1">
    <source>
        <dbReference type="SAM" id="MobiDB-lite"/>
    </source>
</evidence>
<keyword evidence="3" id="KW-1185">Reference proteome</keyword>
<evidence type="ECO:0000313" key="2">
    <source>
        <dbReference type="EMBL" id="WOD14203.1"/>
    </source>
</evidence>
<accession>A0ABZ0EAD7</accession>
<evidence type="ECO:0000313" key="3">
    <source>
        <dbReference type="Proteomes" id="UP001302652"/>
    </source>
</evidence>
<dbReference type="EMBL" id="CP136511">
    <property type="protein sequence ID" value="WOD14203.1"/>
    <property type="molecule type" value="Genomic_DNA"/>
</dbReference>
<name>A0ABZ0EAD7_9BURK</name>
<dbReference type="Proteomes" id="UP001302652">
    <property type="component" value="Chromosome 3"/>
</dbReference>
<evidence type="ECO:0008006" key="4">
    <source>
        <dbReference type="Google" id="ProtNLM"/>
    </source>
</evidence>
<organism evidence="2 3">
    <name type="scientific">Paraburkholderia kirstenboschensis</name>
    <dbReference type="NCBI Taxonomy" id="1245436"/>
    <lineage>
        <taxon>Bacteria</taxon>
        <taxon>Pseudomonadati</taxon>
        <taxon>Pseudomonadota</taxon>
        <taxon>Betaproteobacteria</taxon>
        <taxon>Burkholderiales</taxon>
        <taxon>Burkholderiaceae</taxon>
        <taxon>Paraburkholderia</taxon>
    </lineage>
</organism>
<dbReference type="RefSeq" id="WP_317016011.1">
    <property type="nucleotide sequence ID" value="NZ_CP136511.1"/>
</dbReference>
<gene>
    <name evidence="2" type="ORF">RW095_01410</name>
</gene>